<dbReference type="SUPFAM" id="SSF118001">
    <property type="entry name" value="YehU-like"/>
    <property type="match status" value="1"/>
</dbReference>
<comment type="caution">
    <text evidence="2">The sequence shown here is derived from an EMBL/GenBank/DDBJ whole genome shotgun (WGS) entry which is preliminary data.</text>
</comment>
<evidence type="ECO:0000256" key="1">
    <source>
        <dbReference type="ARBA" id="ARBA00006450"/>
    </source>
</evidence>
<protein>
    <recommendedName>
        <fullName evidence="4">YheU family protein</fullName>
    </recommendedName>
</protein>
<dbReference type="AlphaFoldDB" id="A0A316FGW6"/>
<evidence type="ECO:0000313" key="3">
    <source>
        <dbReference type="Proteomes" id="UP000245790"/>
    </source>
</evidence>
<accession>A0A316FGW6</accession>
<dbReference type="InterPro" id="IPR036685">
    <property type="entry name" value="YehU-like_sf"/>
</dbReference>
<evidence type="ECO:0008006" key="4">
    <source>
        <dbReference type="Google" id="ProtNLM"/>
    </source>
</evidence>
<gene>
    <name evidence="2" type="ORF">C8D97_11177</name>
</gene>
<comment type="similarity">
    <text evidence="1">Belongs to the UPF0270 family.</text>
</comment>
<dbReference type="RefSeq" id="WP_109764583.1">
    <property type="nucleotide sequence ID" value="NZ_QGGU01000011.1"/>
</dbReference>
<keyword evidence="3" id="KW-1185">Reference proteome</keyword>
<sequence length="73" mass="8451">MIIPWQQLEPDTLNSVIKEYILEKLEDYQMESADMQQWTDQVKRQLASGDAVIEWSEANETVTIVESSKYAAD</sequence>
<reference evidence="2 3" key="1">
    <citation type="submission" date="2018-05" db="EMBL/GenBank/DDBJ databases">
        <title>Genomic Encyclopedia of Type Strains, Phase IV (KMG-IV): sequencing the most valuable type-strain genomes for metagenomic binning, comparative biology and taxonomic classification.</title>
        <authorList>
            <person name="Goeker M."/>
        </authorList>
    </citation>
    <scope>NUCLEOTIDE SEQUENCE [LARGE SCALE GENOMIC DNA]</scope>
    <source>
        <strain evidence="2 3">DSM 25350</strain>
    </source>
</reference>
<organism evidence="2 3">
    <name type="scientific">Pleionea mediterranea</name>
    <dbReference type="NCBI Taxonomy" id="523701"/>
    <lineage>
        <taxon>Bacteria</taxon>
        <taxon>Pseudomonadati</taxon>
        <taxon>Pseudomonadota</taxon>
        <taxon>Gammaproteobacteria</taxon>
        <taxon>Oceanospirillales</taxon>
        <taxon>Pleioneaceae</taxon>
        <taxon>Pleionea</taxon>
    </lineage>
</organism>
<dbReference type="Proteomes" id="UP000245790">
    <property type="component" value="Unassembled WGS sequence"/>
</dbReference>
<dbReference type="OrthoDB" id="6120729at2"/>
<dbReference type="InterPro" id="IPR010648">
    <property type="entry name" value="UPF0270"/>
</dbReference>
<evidence type="ECO:0000313" key="2">
    <source>
        <dbReference type="EMBL" id="PWK47332.1"/>
    </source>
</evidence>
<dbReference type="EMBL" id="QGGU01000011">
    <property type="protein sequence ID" value="PWK47332.1"/>
    <property type="molecule type" value="Genomic_DNA"/>
</dbReference>
<proteinExistence type="inferred from homology"/>
<name>A0A316FGW6_9GAMM</name>
<dbReference type="Gene3D" id="1.10.10.610">
    <property type="entry name" value="YehU-like"/>
    <property type="match status" value="1"/>
</dbReference>
<dbReference type="Pfam" id="PF06794">
    <property type="entry name" value="UPF0270"/>
    <property type="match status" value="1"/>
</dbReference>